<dbReference type="STRING" id="529505.SAMN05421761_108116"/>
<evidence type="ECO:0000313" key="1">
    <source>
        <dbReference type="EMBL" id="SIS92730.1"/>
    </source>
</evidence>
<accession>A0A1N7N321</accession>
<dbReference type="OrthoDB" id="9826878at2"/>
<dbReference type="RefSeq" id="WP_076501265.1">
    <property type="nucleotide sequence ID" value="NZ_FTOP01000008.1"/>
</dbReference>
<keyword evidence="2" id="KW-1185">Reference proteome</keyword>
<protein>
    <submittedName>
        <fullName evidence="1">Uncharacterized protein</fullName>
    </submittedName>
</protein>
<dbReference type="AlphaFoldDB" id="A0A1N7N321"/>
<evidence type="ECO:0000313" key="2">
    <source>
        <dbReference type="Proteomes" id="UP000186026"/>
    </source>
</evidence>
<dbReference type="EMBL" id="FTOP01000008">
    <property type="protein sequence ID" value="SIS92730.1"/>
    <property type="molecule type" value="Genomic_DNA"/>
</dbReference>
<dbReference type="Proteomes" id="UP000186026">
    <property type="component" value="Unassembled WGS sequence"/>
</dbReference>
<sequence length="154" mass="17346">MRSLFLLLILVGSFACTSENAHKEEFGKLVDLLADQMSDEIESVVIIPLENACSSCSQMTIVKLPRMEGIEKSSMHLIFTARSGKLIEETLTDAGLEDFQIQKDPSYEAWKMGMVDNNPSYYLLKQGELIEKGGITFENVDEQLLKISKHLEKK</sequence>
<name>A0A1N7N321_9BACT</name>
<gene>
    <name evidence="1" type="ORF">SAMN05421761_108116</name>
</gene>
<reference evidence="2" key="1">
    <citation type="submission" date="2017-01" db="EMBL/GenBank/DDBJ databases">
        <authorList>
            <person name="Varghese N."/>
            <person name="Submissions S."/>
        </authorList>
    </citation>
    <scope>NUCLEOTIDE SEQUENCE [LARGE SCALE GENOMIC DNA]</scope>
    <source>
        <strain evidence="2">DSM 46698</strain>
    </source>
</reference>
<dbReference type="PROSITE" id="PS51257">
    <property type="entry name" value="PROKAR_LIPOPROTEIN"/>
    <property type="match status" value="1"/>
</dbReference>
<proteinExistence type="predicted"/>
<organism evidence="1 2">
    <name type="scientific">Belliella pelovolcani</name>
    <dbReference type="NCBI Taxonomy" id="529505"/>
    <lineage>
        <taxon>Bacteria</taxon>
        <taxon>Pseudomonadati</taxon>
        <taxon>Bacteroidota</taxon>
        <taxon>Cytophagia</taxon>
        <taxon>Cytophagales</taxon>
        <taxon>Cyclobacteriaceae</taxon>
        <taxon>Belliella</taxon>
    </lineage>
</organism>